<evidence type="ECO:0000256" key="1">
    <source>
        <dbReference type="ARBA" id="ARBA00023015"/>
    </source>
</evidence>
<dbReference type="InterPro" id="IPR036390">
    <property type="entry name" value="WH_DNA-bd_sf"/>
</dbReference>
<sequence length="321" mass="34898">MAGTLDALDRRIVGALQVDGRASWSRIAAVLGEPERTVTERGERLLGSGVVRVTGLPAPAAGTIVGIRCRPGQERLVALALARRRDTRYAHVLAGPLGCVAEIDCPPRRLAELVVDELPALPGLVDSVTWTVLRYIRTSHQWQPGLIGPEERDALTAYLPSPEHVPFGEVKGVNRADQMLLASLQRDARRDFAELAHVTGLSEAAVRRRVERLRWEGRLLIRAVVDPVRLGFGVRAMVWARAAPRDVDAVAAGLGREPWVRYASCISGDRQLMAEVALPSVDALHDFLTGAPWLEKVSALDSSLIAATLKRGGLFALPDEH</sequence>
<dbReference type="PROSITE" id="PS50956">
    <property type="entry name" value="HTH_ASNC_2"/>
    <property type="match status" value="1"/>
</dbReference>
<dbReference type="SMART" id="SM00344">
    <property type="entry name" value="HTH_ASNC"/>
    <property type="match status" value="2"/>
</dbReference>
<name>A0ABX1SA93_9PSEU</name>
<dbReference type="InterPro" id="IPR000485">
    <property type="entry name" value="AsnC-type_HTH_dom"/>
</dbReference>
<dbReference type="InterPro" id="IPR019888">
    <property type="entry name" value="Tscrpt_reg_AsnC-like"/>
</dbReference>
<dbReference type="PRINTS" id="PR00033">
    <property type="entry name" value="HTHASNC"/>
</dbReference>
<evidence type="ECO:0000259" key="4">
    <source>
        <dbReference type="PROSITE" id="PS50956"/>
    </source>
</evidence>
<dbReference type="InterPro" id="IPR011008">
    <property type="entry name" value="Dimeric_a/b-barrel"/>
</dbReference>
<reference evidence="5 6" key="1">
    <citation type="submission" date="2020-04" db="EMBL/GenBank/DDBJ databases">
        <authorList>
            <person name="Klaysubun C."/>
            <person name="Duangmal K."/>
            <person name="Lipun K."/>
        </authorList>
    </citation>
    <scope>NUCLEOTIDE SEQUENCE [LARGE SCALE GENOMIC DNA]</scope>
    <source>
        <strain evidence="5 6">K10HN5</strain>
    </source>
</reference>
<proteinExistence type="predicted"/>
<dbReference type="EMBL" id="JAAXLA010000023">
    <property type="protein sequence ID" value="NMH98480.1"/>
    <property type="molecule type" value="Genomic_DNA"/>
</dbReference>
<dbReference type="PANTHER" id="PTHR30154">
    <property type="entry name" value="LEUCINE-RESPONSIVE REGULATORY PROTEIN"/>
    <property type="match status" value="1"/>
</dbReference>
<dbReference type="Gene3D" id="3.30.70.920">
    <property type="match status" value="2"/>
</dbReference>
<keyword evidence="6" id="KW-1185">Reference proteome</keyword>
<dbReference type="Pfam" id="PF13404">
    <property type="entry name" value="HTH_AsnC-type"/>
    <property type="match status" value="2"/>
</dbReference>
<evidence type="ECO:0000256" key="3">
    <source>
        <dbReference type="ARBA" id="ARBA00023163"/>
    </source>
</evidence>
<dbReference type="SUPFAM" id="SSF54909">
    <property type="entry name" value="Dimeric alpha+beta barrel"/>
    <property type="match status" value="1"/>
</dbReference>
<feature type="domain" description="HTH asnC-type" evidence="4">
    <location>
        <begin position="180"/>
        <end position="233"/>
    </location>
</feature>
<dbReference type="SUPFAM" id="SSF46785">
    <property type="entry name" value="Winged helix' DNA-binding domain"/>
    <property type="match status" value="2"/>
</dbReference>
<dbReference type="Proteomes" id="UP000820669">
    <property type="component" value="Unassembled WGS sequence"/>
</dbReference>
<evidence type="ECO:0000256" key="2">
    <source>
        <dbReference type="ARBA" id="ARBA00023125"/>
    </source>
</evidence>
<keyword evidence="3" id="KW-0804">Transcription</keyword>
<protein>
    <submittedName>
        <fullName evidence="5">Lrp/AsnC family transcriptional regulator</fullName>
    </submittedName>
</protein>
<accession>A0ABX1SA93</accession>
<keyword evidence="2" id="KW-0238">DNA-binding</keyword>
<evidence type="ECO:0000313" key="6">
    <source>
        <dbReference type="Proteomes" id="UP000820669"/>
    </source>
</evidence>
<dbReference type="RefSeq" id="WP_169381926.1">
    <property type="nucleotide sequence ID" value="NZ_JAAXLA010000023.1"/>
</dbReference>
<evidence type="ECO:0000313" key="5">
    <source>
        <dbReference type="EMBL" id="NMH98480.1"/>
    </source>
</evidence>
<dbReference type="InterPro" id="IPR036388">
    <property type="entry name" value="WH-like_DNA-bd_sf"/>
</dbReference>
<dbReference type="PANTHER" id="PTHR30154:SF34">
    <property type="entry name" value="TRANSCRIPTIONAL REGULATOR AZLB"/>
    <property type="match status" value="1"/>
</dbReference>
<dbReference type="Gene3D" id="1.10.10.10">
    <property type="entry name" value="Winged helix-like DNA-binding domain superfamily/Winged helix DNA-binding domain"/>
    <property type="match status" value="2"/>
</dbReference>
<organism evidence="5 6">
    <name type="scientific">Pseudonocardia acidicola</name>
    <dbReference type="NCBI Taxonomy" id="2724939"/>
    <lineage>
        <taxon>Bacteria</taxon>
        <taxon>Bacillati</taxon>
        <taxon>Actinomycetota</taxon>
        <taxon>Actinomycetes</taxon>
        <taxon>Pseudonocardiales</taxon>
        <taxon>Pseudonocardiaceae</taxon>
        <taxon>Pseudonocardia</taxon>
    </lineage>
</organism>
<comment type="caution">
    <text evidence="5">The sequence shown here is derived from an EMBL/GenBank/DDBJ whole genome shotgun (WGS) entry which is preliminary data.</text>
</comment>
<gene>
    <name evidence="5" type="ORF">HF526_14365</name>
</gene>
<keyword evidence="1" id="KW-0805">Transcription regulation</keyword>